<keyword evidence="8 11" id="KW-1133">Transmembrane helix</keyword>
<evidence type="ECO:0000256" key="9">
    <source>
        <dbReference type="ARBA" id="ARBA00023136"/>
    </source>
</evidence>
<dbReference type="GO" id="GO:0005789">
    <property type="term" value="C:endoplasmic reticulum membrane"/>
    <property type="evidence" value="ECO:0007669"/>
    <property type="project" value="UniProtKB-SubCell"/>
</dbReference>
<dbReference type="AlphaFoldDB" id="A0A8H3TSL0"/>
<evidence type="ECO:0000256" key="5">
    <source>
        <dbReference type="ARBA" id="ARBA00022502"/>
    </source>
</evidence>
<evidence type="ECO:0000256" key="10">
    <source>
        <dbReference type="ARBA" id="ARBA00023180"/>
    </source>
</evidence>
<keyword evidence="7 11" id="KW-0256">Endoplasmic reticulum</keyword>
<evidence type="ECO:0000256" key="8">
    <source>
        <dbReference type="ARBA" id="ARBA00022989"/>
    </source>
</evidence>
<evidence type="ECO:0000256" key="6">
    <source>
        <dbReference type="ARBA" id="ARBA00022692"/>
    </source>
</evidence>
<dbReference type="EMBL" id="BLZA01000017">
    <property type="protein sequence ID" value="GHJ86264.1"/>
    <property type="molecule type" value="Genomic_DNA"/>
</dbReference>
<keyword evidence="13" id="KW-1185">Reference proteome</keyword>
<dbReference type="UniPathway" id="UPA00196"/>
<dbReference type="GO" id="GO:1990529">
    <property type="term" value="C:glycosylphosphatidylinositol-mannosyltransferase I complex"/>
    <property type="evidence" value="ECO:0007669"/>
    <property type="project" value="TreeGrafter"/>
</dbReference>
<keyword evidence="6 11" id="KW-0812">Transmembrane</keyword>
<dbReference type="InterPro" id="IPR013233">
    <property type="entry name" value="PIG-X/PBN1"/>
</dbReference>
<dbReference type="Proteomes" id="UP000620104">
    <property type="component" value="Unassembled WGS sequence"/>
</dbReference>
<dbReference type="GO" id="GO:0000030">
    <property type="term" value="F:mannosyltransferase activity"/>
    <property type="evidence" value="ECO:0007669"/>
    <property type="project" value="TreeGrafter"/>
</dbReference>
<reference evidence="12" key="1">
    <citation type="submission" date="2020-07" db="EMBL/GenBank/DDBJ databases">
        <title>Draft Genome Sequence of a Deep-Sea Yeast, Naganishia (Cryptococcus) liquefaciens strain N6.</title>
        <authorList>
            <person name="Han Y.W."/>
            <person name="Kajitani R."/>
            <person name="Morimoto H."/>
            <person name="Parhat M."/>
            <person name="Tsubouchi H."/>
            <person name="Bakenova O."/>
            <person name="Ogata M."/>
            <person name="Argunhan B."/>
            <person name="Aoki R."/>
            <person name="Kajiwara S."/>
            <person name="Itoh T."/>
            <person name="Iwasaki H."/>
        </authorList>
    </citation>
    <scope>NUCLEOTIDE SEQUENCE</scope>
    <source>
        <strain evidence="12">N6</strain>
    </source>
</reference>
<evidence type="ECO:0000256" key="3">
    <source>
        <dbReference type="ARBA" id="ARBA00010345"/>
    </source>
</evidence>
<comment type="subcellular location">
    <subcellularLocation>
        <location evidence="11">Endoplasmic reticulum membrane</location>
        <topology evidence="11">Single-pass membrane protein</topology>
    </subcellularLocation>
    <subcellularLocation>
        <location evidence="1">Endoplasmic reticulum membrane</location>
        <topology evidence="1">Single-pass type III membrane protein</topology>
    </subcellularLocation>
</comment>
<dbReference type="PANTHER" id="PTHR28533">
    <property type="entry name" value="PROTEIN PBN1"/>
    <property type="match status" value="1"/>
</dbReference>
<evidence type="ECO:0000256" key="11">
    <source>
        <dbReference type="RuleBase" id="RU366056"/>
    </source>
</evidence>
<dbReference type="OrthoDB" id="2596382at2759"/>
<keyword evidence="9 11" id="KW-0472">Membrane</keyword>
<sequence length="308" mass="35143">MSYMQPTTYEAYFSYPALIHPTLHLRVNSSTAAHDANASAPSPLCTLCTTVYMNDRLFIDPFELKDRWGSRNLEMQREFERNDDDSKGGEIVTRTSFPCGATETLEDLKSQASASIAPMGWSLDPKVPDLERPVRYHFQRELPPPRRIYKPNQVTDDPDHPFEAVLRIHTPFEPFDVDRRVEIGIPTHMRYQEPSTSHEAYRIVTLGDIASSDDRPKDLLFEVSWNCRRTQVNDSAISHDQSDMRRLSLASPSMDTRHEIALPTGIASHVQFVPPITFVVVLLSWLYVARALLRLWRRSSSLAAGKTQ</sequence>
<comment type="similarity">
    <text evidence="3 11">Belongs to the PIGX family.</text>
</comment>
<evidence type="ECO:0000256" key="2">
    <source>
        <dbReference type="ARBA" id="ARBA00004687"/>
    </source>
</evidence>
<keyword evidence="10" id="KW-0325">Glycoprotein</keyword>
<comment type="function">
    <text evidence="11">Required for proper folding and/or the stability of a subset of proteins in the endoplasmic reticulum. Component of glycosylphosphatidylinositol-mannosyltransferase 1 which transfers the first of the 4 mannoses in the GPI-anchor precursors during GPI-anchor biosynthesis. Probably acts by stabilizing the mannosyltransferase GPI14.</text>
</comment>
<comment type="caution">
    <text evidence="12">The sequence shown here is derived from an EMBL/GenBank/DDBJ whole genome shotgun (WGS) entry which is preliminary data.</text>
</comment>
<dbReference type="PANTHER" id="PTHR28533:SF1">
    <property type="entry name" value="PROTEIN PBN1"/>
    <property type="match status" value="1"/>
</dbReference>
<evidence type="ECO:0000313" key="13">
    <source>
        <dbReference type="Proteomes" id="UP000620104"/>
    </source>
</evidence>
<dbReference type="Pfam" id="PF08320">
    <property type="entry name" value="PIG-X"/>
    <property type="match status" value="1"/>
</dbReference>
<organism evidence="12 13">
    <name type="scientific">Naganishia liquefaciens</name>
    <dbReference type="NCBI Taxonomy" id="104408"/>
    <lineage>
        <taxon>Eukaryota</taxon>
        <taxon>Fungi</taxon>
        <taxon>Dikarya</taxon>
        <taxon>Basidiomycota</taxon>
        <taxon>Agaricomycotina</taxon>
        <taxon>Tremellomycetes</taxon>
        <taxon>Filobasidiales</taxon>
        <taxon>Filobasidiaceae</taxon>
        <taxon>Naganishia</taxon>
    </lineage>
</organism>
<dbReference type="InterPro" id="IPR042322">
    <property type="entry name" value="Pbn1"/>
</dbReference>
<gene>
    <name evidence="12" type="ORF">NliqN6_2666</name>
</gene>
<evidence type="ECO:0000313" key="12">
    <source>
        <dbReference type="EMBL" id="GHJ86264.1"/>
    </source>
</evidence>
<evidence type="ECO:0000256" key="1">
    <source>
        <dbReference type="ARBA" id="ARBA00004643"/>
    </source>
</evidence>
<protein>
    <recommendedName>
        <fullName evidence="4 11">Protein PBN1</fullName>
    </recommendedName>
</protein>
<evidence type="ECO:0000256" key="4">
    <source>
        <dbReference type="ARBA" id="ARBA00020410"/>
    </source>
</evidence>
<accession>A0A8H3TSL0</accession>
<dbReference type="GO" id="GO:0006506">
    <property type="term" value="P:GPI anchor biosynthetic process"/>
    <property type="evidence" value="ECO:0007669"/>
    <property type="project" value="UniProtKB-UniPathway"/>
</dbReference>
<feature type="transmembrane region" description="Helical" evidence="11">
    <location>
        <begin position="272"/>
        <end position="293"/>
    </location>
</feature>
<keyword evidence="5 11" id="KW-0337">GPI-anchor biosynthesis</keyword>
<name>A0A8H3TSL0_9TREE</name>
<proteinExistence type="inferred from homology"/>
<evidence type="ECO:0000256" key="7">
    <source>
        <dbReference type="ARBA" id="ARBA00022824"/>
    </source>
</evidence>
<comment type="pathway">
    <text evidence="2 11">Glycolipid biosynthesis; glycosylphosphatidylinositol-anchor biosynthesis.</text>
</comment>